<keyword evidence="7 11" id="KW-0229">DNA integration</keyword>
<dbReference type="Pfam" id="PF00589">
    <property type="entry name" value="Phage_integrase"/>
    <property type="match status" value="1"/>
</dbReference>
<keyword evidence="4 11" id="KW-0963">Cytoplasm</keyword>
<evidence type="ECO:0000256" key="7">
    <source>
        <dbReference type="ARBA" id="ARBA00022908"/>
    </source>
</evidence>
<feature type="active site" evidence="11">
    <location>
        <position position="246"/>
    </location>
</feature>
<dbReference type="SUPFAM" id="SSF56349">
    <property type="entry name" value="DNA breaking-rejoining enzymes"/>
    <property type="match status" value="1"/>
</dbReference>
<dbReference type="InterPro" id="IPR013762">
    <property type="entry name" value="Integrase-like_cat_sf"/>
</dbReference>
<dbReference type="InterPro" id="IPR010998">
    <property type="entry name" value="Integrase_recombinase_N"/>
</dbReference>
<evidence type="ECO:0000256" key="4">
    <source>
        <dbReference type="ARBA" id="ARBA00022490"/>
    </source>
</evidence>
<reference evidence="14 15" key="1">
    <citation type="submission" date="2014-07" db="EMBL/GenBank/DDBJ databases">
        <title>Complete genome sequence of Corynebacterium atypicum DSM 44849: identifiction of the mycolic acid biosynthesis genes.</title>
        <authorList>
            <person name="Tippelt A."/>
            <person name="Mollmann S."/>
            <person name="Albersmeier A."/>
            <person name="Jaenicke S."/>
            <person name="Ruckert C."/>
            <person name="Tauch A."/>
        </authorList>
    </citation>
    <scope>NUCLEOTIDE SEQUENCE [LARGE SCALE GENOMIC DNA]</scope>
    <source>
        <strain evidence="14 15">R2070</strain>
    </source>
</reference>
<proteinExistence type="inferred from homology"/>
<name>A0ABN4DCR7_9CORY</name>
<keyword evidence="9 11" id="KW-0233">DNA recombination</keyword>
<dbReference type="InterPro" id="IPR002104">
    <property type="entry name" value="Integrase_catalytic"/>
</dbReference>
<feature type="active site" description="O-(3'-phospho-DNA)-tyrosine intermediate" evidence="11">
    <location>
        <position position="281"/>
    </location>
</feature>
<keyword evidence="15" id="KW-1185">Reference proteome</keyword>
<dbReference type="PROSITE" id="PS51898">
    <property type="entry name" value="TYR_RECOMBINASE"/>
    <property type="match status" value="1"/>
</dbReference>
<comment type="function">
    <text evidence="11">Site-specific tyrosine recombinase, which acts by catalyzing the cutting and rejoining of the recombining DNA molecules. The XerC-XerD complex is essential to convert dimers of the bacterial chromosome into monomers to permit their segregation at cell division. It also contributes to the segregational stability of plasmids.</text>
</comment>
<dbReference type="Gene3D" id="1.10.443.10">
    <property type="entry name" value="Intergrase catalytic core"/>
    <property type="match status" value="1"/>
</dbReference>
<evidence type="ECO:0000256" key="1">
    <source>
        <dbReference type="ARBA" id="ARBA00004496"/>
    </source>
</evidence>
<feature type="domain" description="Core-binding (CB)" evidence="13">
    <location>
        <begin position="1"/>
        <end position="82"/>
    </location>
</feature>
<feature type="active site" evidence="11">
    <location>
        <position position="146"/>
    </location>
</feature>
<organism evidence="14 15">
    <name type="scientific">Corynebacterium atypicum</name>
    <dbReference type="NCBI Taxonomy" id="191610"/>
    <lineage>
        <taxon>Bacteria</taxon>
        <taxon>Bacillati</taxon>
        <taxon>Actinomycetota</taxon>
        <taxon>Actinomycetes</taxon>
        <taxon>Mycobacteriales</taxon>
        <taxon>Corynebacteriaceae</taxon>
        <taxon>Corynebacterium</taxon>
    </lineage>
</organism>
<dbReference type="InterPro" id="IPR044068">
    <property type="entry name" value="CB"/>
</dbReference>
<keyword evidence="5 11" id="KW-0132">Cell division</keyword>
<dbReference type="InterPro" id="IPR050090">
    <property type="entry name" value="Tyrosine_recombinase_XerCD"/>
</dbReference>
<dbReference type="PANTHER" id="PTHR30349">
    <property type="entry name" value="PHAGE INTEGRASE-RELATED"/>
    <property type="match status" value="1"/>
</dbReference>
<dbReference type="HAMAP" id="MF_01808">
    <property type="entry name" value="Recomb_XerC_XerD"/>
    <property type="match status" value="1"/>
</dbReference>
<dbReference type="EMBL" id="CP008944">
    <property type="protein sequence ID" value="AIG64181.1"/>
    <property type="molecule type" value="Genomic_DNA"/>
</dbReference>
<evidence type="ECO:0000256" key="6">
    <source>
        <dbReference type="ARBA" id="ARBA00022829"/>
    </source>
</evidence>
<dbReference type="CDD" id="cd00798">
    <property type="entry name" value="INT_XerDC_C"/>
    <property type="match status" value="1"/>
</dbReference>
<evidence type="ECO:0000256" key="8">
    <source>
        <dbReference type="ARBA" id="ARBA00023125"/>
    </source>
</evidence>
<evidence type="ECO:0000256" key="10">
    <source>
        <dbReference type="ARBA" id="ARBA00023306"/>
    </source>
</evidence>
<dbReference type="Gene3D" id="1.10.150.130">
    <property type="match status" value="1"/>
</dbReference>
<evidence type="ECO:0000256" key="2">
    <source>
        <dbReference type="ARBA" id="ARBA00010450"/>
    </source>
</evidence>
<dbReference type="InterPro" id="IPR011010">
    <property type="entry name" value="DNA_brk_join_enz"/>
</dbReference>
<comment type="subcellular location">
    <subcellularLocation>
        <location evidence="1 11">Cytoplasm</location>
    </subcellularLocation>
</comment>
<dbReference type="PANTHER" id="PTHR30349:SF81">
    <property type="entry name" value="TYROSINE RECOMBINASE XERC"/>
    <property type="match status" value="1"/>
</dbReference>
<protein>
    <recommendedName>
        <fullName evidence="3 11">Tyrosine recombinase XerD</fullName>
    </recommendedName>
</protein>
<accession>A0ABN4DCR7</accession>
<dbReference type="Proteomes" id="UP000028504">
    <property type="component" value="Chromosome"/>
</dbReference>
<feature type="active site" evidence="11">
    <location>
        <position position="249"/>
    </location>
</feature>
<dbReference type="Pfam" id="PF02899">
    <property type="entry name" value="Phage_int_SAM_1"/>
    <property type="match status" value="1"/>
</dbReference>
<dbReference type="InterPro" id="IPR004107">
    <property type="entry name" value="Integrase_SAM-like_N"/>
</dbReference>
<dbReference type="InterPro" id="IPR023009">
    <property type="entry name" value="Tyrosine_recombinase_XerC/XerD"/>
</dbReference>
<feature type="active site" evidence="11">
    <location>
        <position position="176"/>
    </location>
</feature>
<feature type="active site" evidence="11">
    <location>
        <position position="272"/>
    </location>
</feature>
<gene>
    <name evidence="11" type="primary">xerD</name>
    <name evidence="14" type="ORF">CATYP_05615</name>
</gene>
<keyword evidence="8 11" id="KW-0238">DNA-binding</keyword>
<evidence type="ECO:0000259" key="13">
    <source>
        <dbReference type="PROSITE" id="PS51900"/>
    </source>
</evidence>
<comment type="similarity">
    <text evidence="2 11">Belongs to the 'phage' integrase family. XerD subfamily.</text>
</comment>
<evidence type="ECO:0000313" key="14">
    <source>
        <dbReference type="EMBL" id="AIG64181.1"/>
    </source>
</evidence>
<evidence type="ECO:0000256" key="9">
    <source>
        <dbReference type="ARBA" id="ARBA00023172"/>
    </source>
</evidence>
<feature type="domain" description="Tyr recombinase" evidence="12">
    <location>
        <begin position="103"/>
        <end position="294"/>
    </location>
</feature>
<evidence type="ECO:0000256" key="5">
    <source>
        <dbReference type="ARBA" id="ARBA00022618"/>
    </source>
</evidence>
<comment type="subunit">
    <text evidence="11">Forms a cyclic heterotetrameric complex composed of two molecules of XerC and two molecules of XerD.</text>
</comment>
<dbReference type="InterPro" id="IPR011932">
    <property type="entry name" value="Recomb_XerD"/>
</dbReference>
<evidence type="ECO:0000313" key="15">
    <source>
        <dbReference type="Proteomes" id="UP000028504"/>
    </source>
</evidence>
<sequence length="300" mass="32816">MDHLAVERGLSANTLASYRRDIRRYLDWLETHRHVDLGEVTTGDIEAFVADLRRGSPGRKALSARSAARALVVVRGLHRFGVAEGALEVDQAREVALPHTGRHLPDTLTVGEVTRLIDACGDDETASPVDLRDRALLELLYGTGARVSEVTGLMLDDVAEILEHRGETGFLKLTGKGSKERLVPVGSHARDAVERYVVRARPALSRGKSHALLLNQCGGALSRQSAWAVLKQRARQAGIAQDISPHTLRHSFATHLLEGGADVRVVQDLLGHSSVTTTQIYTHVTAESLREVWRMAHPRA</sequence>
<evidence type="ECO:0000256" key="3">
    <source>
        <dbReference type="ARBA" id="ARBA00015810"/>
    </source>
</evidence>
<evidence type="ECO:0000256" key="11">
    <source>
        <dbReference type="HAMAP-Rule" id="MF_01807"/>
    </source>
</evidence>
<evidence type="ECO:0000259" key="12">
    <source>
        <dbReference type="PROSITE" id="PS51898"/>
    </source>
</evidence>
<dbReference type="NCBIfam" id="NF001399">
    <property type="entry name" value="PRK00283.1"/>
    <property type="match status" value="1"/>
</dbReference>
<dbReference type="NCBIfam" id="TIGR02225">
    <property type="entry name" value="recomb_XerD"/>
    <property type="match status" value="1"/>
</dbReference>
<keyword evidence="10 11" id="KW-0131">Cell cycle</keyword>
<dbReference type="HAMAP" id="MF_01807">
    <property type="entry name" value="Recomb_XerD"/>
    <property type="match status" value="1"/>
</dbReference>
<dbReference type="PROSITE" id="PS51900">
    <property type="entry name" value="CB"/>
    <property type="match status" value="1"/>
</dbReference>
<keyword evidence="6 11" id="KW-0159">Chromosome partition</keyword>